<dbReference type="Pfam" id="PF10972">
    <property type="entry name" value="CsiV"/>
    <property type="match status" value="1"/>
</dbReference>
<dbReference type="InterPro" id="IPR021241">
    <property type="entry name" value="CsiV"/>
</dbReference>
<proteinExistence type="predicted"/>
<organism evidence="2 3">
    <name type="scientific">Vibrio aquimaris</name>
    <dbReference type="NCBI Taxonomy" id="2587862"/>
    <lineage>
        <taxon>Bacteria</taxon>
        <taxon>Pseudomonadati</taxon>
        <taxon>Pseudomonadota</taxon>
        <taxon>Gammaproteobacteria</taxon>
        <taxon>Vibrionales</taxon>
        <taxon>Vibrionaceae</taxon>
        <taxon>Vibrio</taxon>
    </lineage>
</organism>
<feature type="signal peptide" evidence="1">
    <location>
        <begin position="1"/>
        <end position="18"/>
    </location>
</feature>
<evidence type="ECO:0000313" key="3">
    <source>
        <dbReference type="Proteomes" id="UP000326936"/>
    </source>
</evidence>
<dbReference type="RefSeq" id="WP_152430717.1">
    <property type="nucleotide sequence ID" value="NZ_CBCSDK010000007.1"/>
</dbReference>
<feature type="chain" id="PRO_5025020848" description="Peptidoglycan-binding protein CsiV" evidence="1">
    <location>
        <begin position="19"/>
        <end position="257"/>
    </location>
</feature>
<protein>
    <recommendedName>
        <fullName evidence="4">Peptidoglycan-binding protein CsiV</fullName>
    </recommendedName>
</protein>
<dbReference type="Proteomes" id="UP000326936">
    <property type="component" value="Chromosome"/>
</dbReference>
<sequence>MKKLIPLLLLVVAMPSWAQRQFDIEVIIFKRALNPEQTAESWPDSLPELSMDKAGYLNDTNYRSRKGVTRLPASSYKLTPQVNKLRSHAGFEVLTHMAWRQGDGNRYRAPTFRIKAGRDFSGQFNPDGSPKGADTGTEVIDGVTEENISRPLYELDGKLQIYVEHYLYADVQLDLKRSTTREVKLEDNPLVFTEISNLEGDDTVQAGMMENITPRIHTEQFLKSYRMDQKRRMRSTETHFLDHPLLGVIIQVRRVPE</sequence>
<keyword evidence="1" id="KW-0732">Signal</keyword>
<evidence type="ECO:0008006" key="4">
    <source>
        <dbReference type="Google" id="ProtNLM"/>
    </source>
</evidence>
<dbReference type="OrthoDB" id="5566524at2"/>
<reference evidence="2 3" key="1">
    <citation type="submission" date="2019-10" db="EMBL/GenBank/DDBJ databases">
        <title>Complete genome sequence of Vibrio sp. strain THAF100, isolated from non-filtered water from the water column of tank 6 of a marine aquarium containing stony-coral fragments. Water maintained at 26 degree C.</title>
        <authorList>
            <person name="Ruckert C."/>
            <person name="Franco A."/>
            <person name="Kalinowski J."/>
            <person name="Glaeser S."/>
        </authorList>
    </citation>
    <scope>NUCLEOTIDE SEQUENCE [LARGE SCALE GENOMIC DNA]</scope>
    <source>
        <strain evidence="2 3">THAF100</strain>
    </source>
</reference>
<gene>
    <name evidence="2" type="ORF">FIV01_09190</name>
</gene>
<evidence type="ECO:0000256" key="1">
    <source>
        <dbReference type="SAM" id="SignalP"/>
    </source>
</evidence>
<name>A0A5P9CK18_9VIBR</name>
<keyword evidence="3" id="KW-1185">Reference proteome</keyword>
<dbReference type="AlphaFoldDB" id="A0A5P9CK18"/>
<dbReference type="EMBL" id="CP045350">
    <property type="protein sequence ID" value="QFT26600.1"/>
    <property type="molecule type" value="Genomic_DNA"/>
</dbReference>
<accession>A0A5P9CK18</accession>
<evidence type="ECO:0000313" key="2">
    <source>
        <dbReference type="EMBL" id="QFT26600.1"/>
    </source>
</evidence>
<dbReference type="KEGG" id="vaq:FIV01_09190"/>